<feature type="domain" description="Zn(2)-C6 fungal-type" evidence="4">
    <location>
        <begin position="42"/>
        <end position="72"/>
    </location>
</feature>
<dbReference type="SMART" id="SM00066">
    <property type="entry name" value="GAL4"/>
    <property type="match status" value="1"/>
</dbReference>
<dbReference type="PROSITE" id="PS50048">
    <property type="entry name" value="ZN2_CY6_FUNGAL_2"/>
    <property type="match status" value="1"/>
</dbReference>
<dbReference type="EMBL" id="WNWR01000336">
    <property type="protein sequence ID" value="KAE9982645.1"/>
    <property type="molecule type" value="Genomic_DNA"/>
</dbReference>
<feature type="compositionally biased region" description="Basic and acidic residues" evidence="3">
    <location>
        <begin position="678"/>
        <end position="695"/>
    </location>
</feature>
<dbReference type="AlphaFoldDB" id="A0A8H3Z1W4"/>
<dbReference type="SMART" id="SM00906">
    <property type="entry name" value="Fungal_trans"/>
    <property type="match status" value="1"/>
</dbReference>
<dbReference type="CDD" id="cd00067">
    <property type="entry name" value="GAL4"/>
    <property type="match status" value="1"/>
</dbReference>
<evidence type="ECO:0000313" key="5">
    <source>
        <dbReference type="EMBL" id="KAE9967442.1"/>
    </source>
</evidence>
<proteinExistence type="predicted"/>
<evidence type="ECO:0000256" key="2">
    <source>
        <dbReference type="ARBA" id="ARBA00023242"/>
    </source>
</evidence>
<evidence type="ECO:0000256" key="3">
    <source>
        <dbReference type="SAM" id="MobiDB-lite"/>
    </source>
</evidence>
<comment type="caution">
    <text evidence="7">The sequence shown here is derived from an EMBL/GenBank/DDBJ whole genome shotgun (WGS) entry which is preliminary data.</text>
</comment>
<evidence type="ECO:0000313" key="8">
    <source>
        <dbReference type="Proteomes" id="UP000447873"/>
    </source>
</evidence>
<feature type="region of interest" description="Disordered" evidence="3">
    <location>
        <begin position="125"/>
        <end position="173"/>
    </location>
</feature>
<organism evidence="7 9">
    <name type="scientific">Venturia inaequalis</name>
    <name type="common">Apple scab fungus</name>
    <dbReference type="NCBI Taxonomy" id="5025"/>
    <lineage>
        <taxon>Eukaryota</taxon>
        <taxon>Fungi</taxon>
        <taxon>Dikarya</taxon>
        <taxon>Ascomycota</taxon>
        <taxon>Pezizomycotina</taxon>
        <taxon>Dothideomycetes</taxon>
        <taxon>Pleosporomycetidae</taxon>
        <taxon>Venturiales</taxon>
        <taxon>Venturiaceae</taxon>
        <taxon>Venturia</taxon>
    </lineage>
</organism>
<keyword evidence="1" id="KW-0479">Metal-binding</keyword>
<evidence type="ECO:0000313" key="9">
    <source>
        <dbReference type="Proteomes" id="UP000490939"/>
    </source>
</evidence>
<evidence type="ECO:0000256" key="1">
    <source>
        <dbReference type="ARBA" id="ARBA00022723"/>
    </source>
</evidence>
<evidence type="ECO:0000313" key="7">
    <source>
        <dbReference type="EMBL" id="KAE9982645.1"/>
    </source>
</evidence>
<protein>
    <recommendedName>
        <fullName evidence="4">Zn(2)-C6 fungal-type domain-containing protein</fullName>
    </recommendedName>
</protein>
<keyword evidence="2" id="KW-0539">Nucleus</keyword>
<dbReference type="Gene3D" id="4.10.240.10">
    <property type="entry name" value="Zn(2)-C6 fungal-type DNA-binding domain"/>
    <property type="match status" value="1"/>
</dbReference>
<feature type="compositionally biased region" description="Polar residues" evidence="3">
    <location>
        <begin position="696"/>
        <end position="705"/>
    </location>
</feature>
<dbReference type="EMBL" id="WNWQ01000362">
    <property type="protein sequence ID" value="KAE9969592.1"/>
    <property type="molecule type" value="Genomic_DNA"/>
</dbReference>
<dbReference type="PROSITE" id="PS00463">
    <property type="entry name" value="ZN2_CY6_FUNGAL_1"/>
    <property type="match status" value="1"/>
</dbReference>
<dbReference type="InterPro" id="IPR007219">
    <property type="entry name" value="XnlR_reg_dom"/>
</dbReference>
<dbReference type="EMBL" id="WNWS01000457">
    <property type="protein sequence ID" value="KAE9967442.1"/>
    <property type="molecule type" value="Genomic_DNA"/>
</dbReference>
<dbReference type="PANTHER" id="PTHR46910">
    <property type="entry name" value="TRANSCRIPTION FACTOR PDR1"/>
    <property type="match status" value="1"/>
</dbReference>
<dbReference type="GO" id="GO:0003677">
    <property type="term" value="F:DNA binding"/>
    <property type="evidence" value="ECO:0007669"/>
    <property type="project" value="InterPro"/>
</dbReference>
<dbReference type="Proteomes" id="UP000490939">
    <property type="component" value="Unassembled WGS sequence"/>
</dbReference>
<feature type="region of interest" description="Disordered" evidence="3">
    <location>
        <begin position="1"/>
        <end position="39"/>
    </location>
</feature>
<dbReference type="InterPro" id="IPR036864">
    <property type="entry name" value="Zn2-C6_fun-type_DNA-bd_sf"/>
</dbReference>
<dbReference type="Proteomes" id="UP000447873">
    <property type="component" value="Unassembled WGS sequence"/>
</dbReference>
<evidence type="ECO:0000313" key="6">
    <source>
        <dbReference type="EMBL" id="KAE9969592.1"/>
    </source>
</evidence>
<dbReference type="GO" id="GO:0008270">
    <property type="term" value="F:zinc ion binding"/>
    <property type="evidence" value="ECO:0007669"/>
    <property type="project" value="InterPro"/>
</dbReference>
<dbReference type="InterPro" id="IPR001138">
    <property type="entry name" value="Zn2Cys6_DnaBD"/>
</dbReference>
<feature type="compositionally biased region" description="Low complexity" evidence="3">
    <location>
        <begin position="662"/>
        <end position="672"/>
    </location>
</feature>
<accession>A0A8H3Z1W4</accession>
<sequence length="865" mass="96771">MDNSHHSEPAGRKIPKLNPAHEDDYSSSVRKKLSGSSRTGQACDRCKIRKIRCDPTINGCTPCRTAQTSCKTTDRITGKATIRGHTDVLEVENRILKAKLQEYHQKLLDLGVPLAELQVPISNAQSTSSAKAPPQQYWDSQQDNGSPHRDSERQGSASSHVEPSLFSKHINNRPGTVMMNPGFAMSRGTKLSLFGVHLDLAEFADDPSDLDSPQTFEGFMKHVFGRTKPSQLAPLPENLLSAQEYATWYFRFLNPYIPVIDKRDLHELLIKVYNDPTPGPRPGRSAAEEVMLHMMFSLIKYQYGQRNQLQPMLDEAMAHFKYSLTFFPNLIRGQTLQDIQALTMIAIQVRTFPKPGAAWYCGQLALSLAVEIGLNRSAEFWSVVDQRVMDAHEIEMRKRVFWTLYGLVCSLSGRLGRPIPLRLSDIDIEFPGAVPDNLPEESNLSEFRKCSFLVGNGMAEIFAMTSELYTTMYSASSLLPQDYEASVNKFDADLRLWRSRLHPELVDYKRAEGETQICALYLELLSLEFQFLLRHPLIFPPNRPEAYKQNLNYALEIAPKALAVLRKLTDAKCLDCPWYSVTIFLAMIFTTLFAEDQRRDELSAEELQRLKSEMDQWMAVLGVIGAMLGSGSRLQESVGHIIHNSLSKFSSELANKALSHNQQTTYQSTNTTLPGSNEPKHEQSLYLPADRRPSQPDHSYQSATPAYNLYTPGVQPPQPTYVPTQPSYAQSNYNPLPTPESVRLTQPLVLPILNATNTTAAFASTNAYYPTQDIPPTTPATEWLRWSQANVNTFAPHTGQQQQQQQQTDYMGPASTLMTLSSRPQGSGVEGQQASAAAAAAVQHAQDLQWPNNLYHLSMPGNSGG</sequence>
<dbReference type="Pfam" id="PF00172">
    <property type="entry name" value="Zn_clus"/>
    <property type="match status" value="1"/>
</dbReference>
<keyword evidence="9" id="KW-1185">Reference proteome</keyword>
<gene>
    <name evidence="6" type="ORF">BLS_005311</name>
    <name evidence="7" type="ORF">EG327_005796</name>
    <name evidence="5" type="ORF">EG328_008184</name>
</gene>
<dbReference type="Proteomes" id="UP000433883">
    <property type="component" value="Unassembled WGS sequence"/>
</dbReference>
<evidence type="ECO:0000259" key="4">
    <source>
        <dbReference type="PROSITE" id="PS50048"/>
    </source>
</evidence>
<reference evidence="7 9" key="1">
    <citation type="submission" date="2019-07" db="EMBL/GenBank/DDBJ databases">
        <title>Venturia inaequalis Genome Resource.</title>
        <authorList>
            <person name="Lichtner F.J."/>
        </authorList>
    </citation>
    <scope>NUCLEOTIDE SEQUENCE [LARGE SCALE GENOMIC DNA]</scope>
    <source>
        <strain evidence="5 8">120213</strain>
        <strain evidence="6">Bline_iso_100314</strain>
        <strain evidence="7 9">DMI_063113</strain>
    </source>
</reference>
<feature type="compositionally biased region" description="Basic and acidic residues" evidence="3">
    <location>
        <begin position="1"/>
        <end position="11"/>
    </location>
</feature>
<name>A0A8H3Z1W4_VENIN</name>
<dbReference type="SUPFAM" id="SSF57701">
    <property type="entry name" value="Zn2/Cys6 DNA-binding domain"/>
    <property type="match status" value="1"/>
</dbReference>
<dbReference type="Pfam" id="PF04082">
    <property type="entry name" value="Fungal_trans"/>
    <property type="match status" value="1"/>
</dbReference>
<dbReference type="CDD" id="cd12148">
    <property type="entry name" value="fungal_TF_MHR"/>
    <property type="match status" value="1"/>
</dbReference>
<dbReference type="GO" id="GO:0006351">
    <property type="term" value="P:DNA-templated transcription"/>
    <property type="evidence" value="ECO:0007669"/>
    <property type="project" value="InterPro"/>
</dbReference>
<dbReference type="InterPro" id="IPR050987">
    <property type="entry name" value="AtrR-like"/>
</dbReference>
<dbReference type="PANTHER" id="PTHR46910:SF4">
    <property type="entry name" value="ZN(2)-C6 FUNGAL-TYPE DOMAIN-CONTAINING PROTEIN"/>
    <property type="match status" value="1"/>
</dbReference>
<feature type="region of interest" description="Disordered" evidence="3">
    <location>
        <begin position="662"/>
        <end position="718"/>
    </location>
</feature>
<dbReference type="OrthoDB" id="4456959at2759"/>
<dbReference type="GO" id="GO:0000981">
    <property type="term" value="F:DNA-binding transcription factor activity, RNA polymerase II-specific"/>
    <property type="evidence" value="ECO:0007669"/>
    <property type="project" value="InterPro"/>
</dbReference>